<accession>A0A5N6PKL1</accession>
<evidence type="ECO:0000256" key="1">
    <source>
        <dbReference type="ARBA" id="ARBA00004609"/>
    </source>
</evidence>
<dbReference type="Pfam" id="PF07983">
    <property type="entry name" value="X8"/>
    <property type="match status" value="1"/>
</dbReference>
<dbReference type="Proteomes" id="UP000326396">
    <property type="component" value="Linkage Group LG11"/>
</dbReference>
<keyword evidence="4 9" id="KW-0732">Signal</keyword>
<evidence type="ECO:0000256" key="9">
    <source>
        <dbReference type="SAM" id="SignalP"/>
    </source>
</evidence>
<evidence type="ECO:0000256" key="4">
    <source>
        <dbReference type="ARBA" id="ARBA00022729"/>
    </source>
</evidence>
<comment type="subcellular location">
    <subcellularLocation>
        <location evidence="1">Cell membrane</location>
        <topology evidence="1">Lipid-anchor</topology>
        <topology evidence="1">GPI-anchor</topology>
    </subcellularLocation>
</comment>
<keyword evidence="7" id="KW-0325">Glycoprotein</keyword>
<name>A0A5N6PKL1_9ASTR</name>
<evidence type="ECO:0000256" key="6">
    <source>
        <dbReference type="ARBA" id="ARBA00023157"/>
    </source>
</evidence>
<keyword evidence="5" id="KW-0472">Membrane</keyword>
<keyword evidence="6" id="KW-1015">Disulfide bond</keyword>
<comment type="caution">
    <text evidence="11">The sequence shown here is derived from an EMBL/GenBank/DDBJ whole genome shotgun (WGS) entry which is preliminary data.</text>
</comment>
<feature type="chain" id="PRO_5024283391" description="X8 domain-containing protein" evidence="9">
    <location>
        <begin position="27"/>
        <end position="212"/>
    </location>
</feature>
<dbReference type="OrthoDB" id="2019109at2759"/>
<gene>
    <name evidence="11" type="ORF">E3N88_05294</name>
</gene>
<dbReference type="GO" id="GO:0009506">
    <property type="term" value="C:plasmodesma"/>
    <property type="evidence" value="ECO:0007669"/>
    <property type="project" value="UniProtKB-ARBA"/>
</dbReference>
<dbReference type="InterPro" id="IPR044788">
    <property type="entry name" value="X8_dom_prot"/>
</dbReference>
<dbReference type="InterPro" id="IPR012946">
    <property type="entry name" value="X8"/>
</dbReference>
<dbReference type="Gene3D" id="1.20.58.1040">
    <property type="match status" value="1"/>
</dbReference>
<dbReference type="AlphaFoldDB" id="A0A5N6PKL1"/>
<evidence type="ECO:0000259" key="10">
    <source>
        <dbReference type="SMART" id="SM00768"/>
    </source>
</evidence>
<proteinExistence type="predicted"/>
<keyword evidence="2" id="KW-1003">Cell membrane</keyword>
<evidence type="ECO:0000256" key="8">
    <source>
        <dbReference type="ARBA" id="ARBA00023288"/>
    </source>
</evidence>
<dbReference type="GO" id="GO:0005886">
    <property type="term" value="C:plasma membrane"/>
    <property type="evidence" value="ECO:0007669"/>
    <property type="project" value="UniProtKB-SubCell"/>
</dbReference>
<evidence type="ECO:0000256" key="2">
    <source>
        <dbReference type="ARBA" id="ARBA00022475"/>
    </source>
</evidence>
<evidence type="ECO:0000256" key="5">
    <source>
        <dbReference type="ARBA" id="ARBA00023136"/>
    </source>
</evidence>
<evidence type="ECO:0000256" key="7">
    <source>
        <dbReference type="ARBA" id="ARBA00023180"/>
    </source>
</evidence>
<keyword evidence="12" id="KW-1185">Reference proteome</keyword>
<reference evidence="11 12" key="1">
    <citation type="submission" date="2019-05" db="EMBL/GenBank/DDBJ databases">
        <title>Mikania micrantha, genome provides insights into the molecular mechanism of rapid growth.</title>
        <authorList>
            <person name="Liu B."/>
        </authorList>
    </citation>
    <scope>NUCLEOTIDE SEQUENCE [LARGE SCALE GENOMIC DNA]</scope>
    <source>
        <strain evidence="11">NLD-2019</strain>
        <tissue evidence="11">Leaf</tissue>
    </source>
</reference>
<evidence type="ECO:0000313" key="12">
    <source>
        <dbReference type="Proteomes" id="UP000326396"/>
    </source>
</evidence>
<dbReference type="FunFam" id="1.20.58.1040:FF:000001">
    <property type="entry name" value="Glucan endo-1,3-beta-glucosidase 4"/>
    <property type="match status" value="1"/>
</dbReference>
<dbReference type="PANTHER" id="PTHR31044:SF125">
    <property type="entry name" value="GLUCAN ENDO-1,3-BETA-D-GLUCOSIDASE"/>
    <property type="match status" value="1"/>
</dbReference>
<dbReference type="EMBL" id="SZYD01000003">
    <property type="protein sequence ID" value="KAD6794398.1"/>
    <property type="molecule type" value="Genomic_DNA"/>
</dbReference>
<keyword evidence="3" id="KW-0336">GPI-anchor</keyword>
<keyword evidence="8" id="KW-0449">Lipoprotein</keyword>
<feature type="domain" description="X8" evidence="10">
    <location>
        <begin position="30"/>
        <end position="137"/>
    </location>
</feature>
<dbReference type="SMART" id="SM00768">
    <property type="entry name" value="X8"/>
    <property type="match status" value="1"/>
</dbReference>
<feature type="signal peptide" evidence="9">
    <location>
        <begin position="1"/>
        <end position="26"/>
    </location>
</feature>
<evidence type="ECO:0000256" key="3">
    <source>
        <dbReference type="ARBA" id="ARBA00022622"/>
    </source>
</evidence>
<evidence type="ECO:0000313" key="11">
    <source>
        <dbReference type="EMBL" id="KAD6794398.1"/>
    </source>
</evidence>
<dbReference type="GO" id="GO:0098552">
    <property type="term" value="C:side of membrane"/>
    <property type="evidence" value="ECO:0007669"/>
    <property type="project" value="UniProtKB-KW"/>
</dbReference>
<dbReference type="PANTHER" id="PTHR31044">
    <property type="entry name" value="BETA-1,3 GLUCANASE"/>
    <property type="match status" value="1"/>
</dbReference>
<protein>
    <recommendedName>
        <fullName evidence="10">X8 domain-containing protein</fullName>
    </recommendedName>
</protein>
<sequence>MSPFLLRILLPVLLLMFLIFPQKSNGEFEQWCIADVQATDAELQAAIDYTCGEGGADCSKIQVNQPCYLPNTLIDHASFAFNAYYQKFKHNGASCYFNSAAITTEKNPRKAVLEEQASPGSNKGEAAKWGHFSICSVFKERHRITPREPHMCPTQGLPFLYVLSYISTNPITNWPDADPTEIEVTRYCSNFVPDYRIHPSQKIHKQQLTDTD</sequence>
<organism evidence="11 12">
    <name type="scientific">Mikania micrantha</name>
    <name type="common">bitter vine</name>
    <dbReference type="NCBI Taxonomy" id="192012"/>
    <lineage>
        <taxon>Eukaryota</taxon>
        <taxon>Viridiplantae</taxon>
        <taxon>Streptophyta</taxon>
        <taxon>Embryophyta</taxon>
        <taxon>Tracheophyta</taxon>
        <taxon>Spermatophyta</taxon>
        <taxon>Magnoliopsida</taxon>
        <taxon>eudicotyledons</taxon>
        <taxon>Gunneridae</taxon>
        <taxon>Pentapetalae</taxon>
        <taxon>asterids</taxon>
        <taxon>campanulids</taxon>
        <taxon>Asterales</taxon>
        <taxon>Asteraceae</taxon>
        <taxon>Asteroideae</taxon>
        <taxon>Heliantheae alliance</taxon>
        <taxon>Eupatorieae</taxon>
        <taxon>Mikania</taxon>
    </lineage>
</organism>